<feature type="transmembrane region" description="Helical" evidence="6">
    <location>
        <begin position="361"/>
        <end position="380"/>
    </location>
</feature>
<dbReference type="InterPro" id="IPR011701">
    <property type="entry name" value="MFS"/>
</dbReference>
<name>A0A543Q307_ACITH</name>
<dbReference type="Proteomes" id="UP000315403">
    <property type="component" value="Unassembled WGS sequence"/>
</dbReference>
<dbReference type="PANTHER" id="PTHR23513:SF6">
    <property type="entry name" value="MAJOR FACILITATOR SUPERFAMILY ASSOCIATED DOMAIN-CONTAINING PROTEIN"/>
    <property type="match status" value="1"/>
</dbReference>
<accession>A0A543Q307</accession>
<feature type="transmembrane region" description="Helical" evidence="6">
    <location>
        <begin position="320"/>
        <end position="340"/>
    </location>
</feature>
<evidence type="ECO:0000256" key="2">
    <source>
        <dbReference type="ARBA" id="ARBA00022475"/>
    </source>
</evidence>
<keyword evidence="5 6" id="KW-0472">Membrane</keyword>
<dbReference type="Pfam" id="PF07690">
    <property type="entry name" value="MFS_1"/>
    <property type="match status" value="1"/>
</dbReference>
<keyword evidence="4 6" id="KW-1133">Transmembrane helix</keyword>
<dbReference type="RefSeq" id="WP_142086523.1">
    <property type="nucleotide sequence ID" value="NZ_SZUV01000001.1"/>
</dbReference>
<evidence type="ECO:0000313" key="8">
    <source>
        <dbReference type="Proteomes" id="UP000315403"/>
    </source>
</evidence>
<evidence type="ECO:0000313" key="7">
    <source>
        <dbReference type="EMBL" id="TQN50701.1"/>
    </source>
</evidence>
<protein>
    <submittedName>
        <fullName evidence="7">Putative MFS-type transporter YfiS</fullName>
    </submittedName>
</protein>
<feature type="transmembrane region" description="Helical" evidence="6">
    <location>
        <begin position="12"/>
        <end position="31"/>
    </location>
</feature>
<sequence>MDKLWSRAAIGLFIGSALANFSVWIDFLVILTLTSYIYHASAFLMAFVSALILGPSVFLGPRLGRLVDAENNPSWMLILSLVLRGSTTALLLLMPSFPLFCLIVFFRSVMALPEYPASNALAAQIIPPTDVSRYFGLLGLLRSASKIGAPTLGVVLASIYGVALAIQISIGMTLVAAVTIIFAFYKKLYSNTNEYVENHNDQNIKELKSDNNISTSKNIFLLKKLLWTVTTYSFMVFFINNQLPVLLRNAGFNMILLGVLVSSSGAGGIFAASYLSRRRRSKQSDTMNPMRATIVSVNAIAFCFVALGGAFMLPLSIAPYVATILFFCTGIFTTTEAIRANVVVVQGFPKNAGEITAKLSAFRNFAMLIAPWFAAIFMHYDLSISVLFIVDGGIGLMIMYGILQVYKHVNQKTGHSPTLPR</sequence>
<proteinExistence type="predicted"/>
<dbReference type="AlphaFoldDB" id="A0A543Q307"/>
<gene>
    <name evidence="7" type="primary">yfiS</name>
    <name evidence="7" type="ORF">DLNHIDIE_00556</name>
</gene>
<feature type="transmembrane region" description="Helical" evidence="6">
    <location>
        <begin position="386"/>
        <end position="406"/>
    </location>
</feature>
<comment type="caution">
    <text evidence="7">The sequence shown here is derived from an EMBL/GenBank/DDBJ whole genome shotgun (WGS) entry which is preliminary data.</text>
</comment>
<dbReference type="InterPro" id="IPR036259">
    <property type="entry name" value="MFS_trans_sf"/>
</dbReference>
<feature type="transmembrane region" description="Helical" evidence="6">
    <location>
        <begin position="295"/>
        <end position="314"/>
    </location>
</feature>
<comment type="subcellular location">
    <subcellularLocation>
        <location evidence="1">Cell membrane</location>
        <topology evidence="1">Multi-pass membrane protein</topology>
    </subcellularLocation>
</comment>
<evidence type="ECO:0000256" key="5">
    <source>
        <dbReference type="ARBA" id="ARBA00023136"/>
    </source>
</evidence>
<reference evidence="7 8" key="1">
    <citation type="submission" date="2019-03" db="EMBL/GenBank/DDBJ databases">
        <title>New insights into Acidothiobacillus thiooxidans sulfur metabolism through coupled gene expression, solution geochemistry, microscopy and spectroscopy analyses.</title>
        <authorList>
            <person name="Camacho D."/>
            <person name="Frazao R."/>
            <person name="Fouillen A."/>
            <person name="Nanci A."/>
            <person name="Lang B.F."/>
            <person name="Apte S.C."/>
            <person name="Baron C."/>
            <person name="Warren L.A."/>
        </authorList>
    </citation>
    <scope>NUCLEOTIDE SEQUENCE [LARGE SCALE GENOMIC DNA]</scope>
    <source>
        <strain evidence="7 8">ATCC 19377</strain>
    </source>
</reference>
<feature type="transmembrane region" description="Helical" evidence="6">
    <location>
        <begin position="159"/>
        <end position="185"/>
    </location>
</feature>
<dbReference type="GO" id="GO:0022857">
    <property type="term" value="F:transmembrane transporter activity"/>
    <property type="evidence" value="ECO:0007669"/>
    <property type="project" value="InterPro"/>
</dbReference>
<dbReference type="Gene3D" id="1.20.1250.20">
    <property type="entry name" value="MFS general substrate transporter like domains"/>
    <property type="match status" value="1"/>
</dbReference>
<organism evidence="7 8">
    <name type="scientific">Acidithiobacillus thiooxidans ATCC 19377</name>
    <dbReference type="NCBI Taxonomy" id="637390"/>
    <lineage>
        <taxon>Bacteria</taxon>
        <taxon>Pseudomonadati</taxon>
        <taxon>Pseudomonadota</taxon>
        <taxon>Acidithiobacillia</taxon>
        <taxon>Acidithiobacillales</taxon>
        <taxon>Acidithiobacillaceae</taxon>
        <taxon>Acidithiobacillus</taxon>
    </lineage>
</organism>
<evidence type="ECO:0000256" key="3">
    <source>
        <dbReference type="ARBA" id="ARBA00022692"/>
    </source>
</evidence>
<evidence type="ECO:0000256" key="6">
    <source>
        <dbReference type="SAM" id="Phobius"/>
    </source>
</evidence>
<dbReference type="PANTHER" id="PTHR23513">
    <property type="entry name" value="INTEGRAL MEMBRANE EFFLUX PROTEIN-RELATED"/>
    <property type="match status" value="1"/>
</dbReference>
<feature type="transmembrane region" description="Helical" evidence="6">
    <location>
        <begin position="81"/>
        <end position="106"/>
    </location>
</feature>
<evidence type="ECO:0000256" key="1">
    <source>
        <dbReference type="ARBA" id="ARBA00004651"/>
    </source>
</evidence>
<dbReference type="GO" id="GO:0005886">
    <property type="term" value="C:plasma membrane"/>
    <property type="evidence" value="ECO:0007669"/>
    <property type="project" value="UniProtKB-SubCell"/>
</dbReference>
<dbReference type="SUPFAM" id="SSF103473">
    <property type="entry name" value="MFS general substrate transporter"/>
    <property type="match status" value="1"/>
</dbReference>
<keyword evidence="2" id="KW-1003">Cell membrane</keyword>
<feature type="transmembrane region" description="Helical" evidence="6">
    <location>
        <begin position="225"/>
        <end position="243"/>
    </location>
</feature>
<feature type="transmembrane region" description="Helical" evidence="6">
    <location>
        <begin position="37"/>
        <end position="60"/>
    </location>
</feature>
<feature type="transmembrane region" description="Helical" evidence="6">
    <location>
        <begin position="255"/>
        <end position="275"/>
    </location>
</feature>
<keyword evidence="3 6" id="KW-0812">Transmembrane</keyword>
<evidence type="ECO:0000256" key="4">
    <source>
        <dbReference type="ARBA" id="ARBA00022989"/>
    </source>
</evidence>
<dbReference type="EMBL" id="SZUV01000001">
    <property type="protein sequence ID" value="TQN50701.1"/>
    <property type="molecule type" value="Genomic_DNA"/>
</dbReference>